<dbReference type="PANTHER" id="PTHR43386:SF1">
    <property type="entry name" value="D,D-DIPEPTIDE TRANSPORT SYSTEM PERMEASE PROTEIN DDPC-RELATED"/>
    <property type="match status" value="1"/>
</dbReference>
<evidence type="ECO:0000256" key="2">
    <source>
        <dbReference type="ARBA" id="ARBA00022448"/>
    </source>
</evidence>
<protein>
    <submittedName>
        <fullName evidence="9">ABC-type dipeptide/oligopeptide/nickel transport system, permease component</fullName>
    </submittedName>
</protein>
<dbReference type="RefSeq" id="WP_015326156.1">
    <property type="nucleotide sequence ID" value="NC_019978.1"/>
</dbReference>
<dbReference type="OrthoDB" id="9783218at2"/>
<evidence type="ECO:0000256" key="1">
    <source>
        <dbReference type="ARBA" id="ARBA00004651"/>
    </source>
</evidence>
<dbReference type="GO" id="GO:0005886">
    <property type="term" value="C:plasma membrane"/>
    <property type="evidence" value="ECO:0007669"/>
    <property type="project" value="UniProtKB-SubCell"/>
</dbReference>
<keyword evidence="5 7" id="KW-1133">Transmembrane helix</keyword>
<dbReference type="SUPFAM" id="SSF161098">
    <property type="entry name" value="MetI-like"/>
    <property type="match status" value="1"/>
</dbReference>
<feature type="transmembrane region" description="Helical" evidence="7">
    <location>
        <begin position="37"/>
        <end position="59"/>
    </location>
</feature>
<reference evidence="10" key="1">
    <citation type="submission" date="2012-02" db="EMBL/GenBank/DDBJ databases">
        <title>The complete genome of Halobacteroides halobius DSM 5150.</title>
        <authorList>
            <person name="Lucas S."/>
            <person name="Copeland A."/>
            <person name="Lapidus A."/>
            <person name="Glavina del Rio T."/>
            <person name="Dalin E."/>
            <person name="Tice H."/>
            <person name="Bruce D."/>
            <person name="Goodwin L."/>
            <person name="Pitluck S."/>
            <person name="Peters L."/>
            <person name="Mikhailova N."/>
            <person name="Gu W."/>
            <person name="Kyrpides N."/>
            <person name="Mavromatis K."/>
            <person name="Ivanova N."/>
            <person name="Brettin T."/>
            <person name="Detter J.C."/>
            <person name="Han C."/>
            <person name="Larimer F."/>
            <person name="Land M."/>
            <person name="Hauser L."/>
            <person name="Markowitz V."/>
            <person name="Cheng J.-F."/>
            <person name="Hugenholtz P."/>
            <person name="Woyke T."/>
            <person name="Wu D."/>
            <person name="Tindall B."/>
            <person name="Pomrenke H."/>
            <person name="Brambilla E."/>
            <person name="Klenk H.-P."/>
            <person name="Eisen J.A."/>
        </authorList>
    </citation>
    <scope>NUCLEOTIDE SEQUENCE [LARGE SCALE GENOMIC DNA]</scope>
    <source>
        <strain evidence="10">ATCC 35273 / DSM 5150 / MD-1</strain>
    </source>
</reference>
<dbReference type="PANTHER" id="PTHR43386">
    <property type="entry name" value="OLIGOPEPTIDE TRANSPORT SYSTEM PERMEASE PROTEIN APPC"/>
    <property type="match status" value="1"/>
</dbReference>
<dbReference type="STRING" id="748449.Halha_0437"/>
<dbReference type="PROSITE" id="PS50928">
    <property type="entry name" value="ABC_TM1"/>
    <property type="match status" value="1"/>
</dbReference>
<feature type="transmembrane region" description="Helical" evidence="7">
    <location>
        <begin position="276"/>
        <end position="297"/>
    </location>
</feature>
<feature type="transmembrane region" description="Helical" evidence="7">
    <location>
        <begin position="106"/>
        <end position="132"/>
    </location>
</feature>
<evidence type="ECO:0000259" key="8">
    <source>
        <dbReference type="PROSITE" id="PS50928"/>
    </source>
</evidence>
<proteinExistence type="inferred from homology"/>
<comment type="subcellular location">
    <subcellularLocation>
        <location evidence="1 7">Cell membrane</location>
        <topology evidence="1 7">Multi-pass membrane protein</topology>
    </subcellularLocation>
</comment>
<accession>L0K7B5</accession>
<feature type="transmembrane region" description="Helical" evidence="7">
    <location>
        <begin position="222"/>
        <end position="249"/>
    </location>
</feature>
<dbReference type="GO" id="GO:0055085">
    <property type="term" value="P:transmembrane transport"/>
    <property type="evidence" value="ECO:0007669"/>
    <property type="project" value="InterPro"/>
</dbReference>
<dbReference type="InterPro" id="IPR050366">
    <property type="entry name" value="BP-dependent_transpt_permease"/>
</dbReference>
<evidence type="ECO:0000256" key="4">
    <source>
        <dbReference type="ARBA" id="ARBA00022692"/>
    </source>
</evidence>
<evidence type="ECO:0000256" key="3">
    <source>
        <dbReference type="ARBA" id="ARBA00022475"/>
    </source>
</evidence>
<keyword evidence="4 7" id="KW-0812">Transmembrane</keyword>
<keyword evidence="6 7" id="KW-0472">Membrane</keyword>
<keyword evidence="10" id="KW-1185">Reference proteome</keyword>
<keyword evidence="2 7" id="KW-0813">Transport</keyword>
<evidence type="ECO:0000256" key="5">
    <source>
        <dbReference type="ARBA" id="ARBA00022989"/>
    </source>
</evidence>
<feature type="transmembrane region" description="Helical" evidence="7">
    <location>
        <begin position="170"/>
        <end position="187"/>
    </location>
</feature>
<dbReference type="InterPro" id="IPR000515">
    <property type="entry name" value="MetI-like"/>
</dbReference>
<dbReference type="HOGENOM" id="CLU_028518_1_1_9"/>
<feature type="transmembrane region" description="Helical" evidence="7">
    <location>
        <begin position="139"/>
        <end position="164"/>
    </location>
</feature>
<dbReference type="CDD" id="cd06261">
    <property type="entry name" value="TM_PBP2"/>
    <property type="match status" value="1"/>
</dbReference>
<evidence type="ECO:0000313" key="10">
    <source>
        <dbReference type="Proteomes" id="UP000010880"/>
    </source>
</evidence>
<evidence type="ECO:0000256" key="7">
    <source>
        <dbReference type="RuleBase" id="RU363032"/>
    </source>
</evidence>
<gene>
    <name evidence="9" type="ordered locus">Halha_0437</name>
</gene>
<evidence type="ECO:0000256" key="6">
    <source>
        <dbReference type="ARBA" id="ARBA00023136"/>
    </source>
</evidence>
<sequence length="307" mass="33413">MAQPKVEQNAKETTETKEVEVHSPWRAAWRRLKRNKLAMFGLGITAILMIVAIFAPVIAPYDPFYSPVMQEGKVELSMQGPSLAHPFGTDTLGRDIFSRIVYGARISLMVGFVTQIISLVIGITLGALAGYYGGIVDDIISYLINVFLAFPFLLFAIAIMAVFQDPGVDKVFIALGLVSWPGLARIVRGQVMSLKEEEYVEAVESLGANDFRIIFKHIIPNCLAPIIVTVTLGIAGAILAEAGLSYLGLGAQPPQPSWGLMLNSGKQYMRTAPRMMLVPGIAIVLTVLGFNLFGDGLRDALDPKMKE</sequence>
<feature type="domain" description="ABC transmembrane type-1" evidence="8">
    <location>
        <begin position="104"/>
        <end position="294"/>
    </location>
</feature>
<comment type="similarity">
    <text evidence="7">Belongs to the binding-protein-dependent transport system permease family.</text>
</comment>
<dbReference type="KEGG" id="hhl:Halha_0437"/>
<dbReference type="Pfam" id="PF00528">
    <property type="entry name" value="BPD_transp_1"/>
    <property type="match status" value="1"/>
</dbReference>
<dbReference type="Gene3D" id="1.10.3720.10">
    <property type="entry name" value="MetI-like"/>
    <property type="match status" value="1"/>
</dbReference>
<name>L0K7B5_HALHC</name>
<dbReference type="eggNOG" id="COG1173">
    <property type="taxonomic scope" value="Bacteria"/>
</dbReference>
<dbReference type="PATRIC" id="fig|748449.3.peg.408"/>
<dbReference type="Proteomes" id="UP000010880">
    <property type="component" value="Chromosome"/>
</dbReference>
<evidence type="ECO:0000313" key="9">
    <source>
        <dbReference type="EMBL" id="AGB40430.1"/>
    </source>
</evidence>
<organism evidence="9 10">
    <name type="scientific">Halobacteroides halobius (strain ATCC 35273 / DSM 5150 / MD-1)</name>
    <dbReference type="NCBI Taxonomy" id="748449"/>
    <lineage>
        <taxon>Bacteria</taxon>
        <taxon>Bacillati</taxon>
        <taxon>Bacillota</taxon>
        <taxon>Clostridia</taxon>
        <taxon>Halanaerobiales</taxon>
        <taxon>Halobacteroidaceae</taxon>
        <taxon>Halobacteroides</taxon>
    </lineage>
</organism>
<dbReference type="InterPro" id="IPR025966">
    <property type="entry name" value="OppC_N"/>
</dbReference>
<dbReference type="Pfam" id="PF12911">
    <property type="entry name" value="OppC_N"/>
    <property type="match status" value="1"/>
</dbReference>
<dbReference type="EMBL" id="CP003359">
    <property type="protein sequence ID" value="AGB40430.1"/>
    <property type="molecule type" value="Genomic_DNA"/>
</dbReference>
<dbReference type="InterPro" id="IPR035906">
    <property type="entry name" value="MetI-like_sf"/>
</dbReference>
<keyword evidence="3" id="KW-1003">Cell membrane</keyword>
<dbReference type="AlphaFoldDB" id="L0K7B5"/>